<comment type="caution">
    <text evidence="7">The sequence shown here is derived from an EMBL/GenBank/DDBJ whole genome shotgun (WGS) entry which is preliminary data.</text>
</comment>
<protein>
    <recommendedName>
        <fullName evidence="9">Iron transporter</fullName>
    </recommendedName>
</protein>
<dbReference type="GO" id="GO:0015086">
    <property type="term" value="F:cadmium ion transmembrane transporter activity"/>
    <property type="evidence" value="ECO:0007669"/>
    <property type="project" value="TreeGrafter"/>
</dbReference>
<dbReference type="Pfam" id="PF01566">
    <property type="entry name" value="Nramp"/>
    <property type="match status" value="1"/>
</dbReference>
<evidence type="ECO:0000256" key="4">
    <source>
        <dbReference type="ARBA" id="ARBA00022989"/>
    </source>
</evidence>
<dbReference type="InterPro" id="IPR001046">
    <property type="entry name" value="NRAMP_fam"/>
</dbReference>
<evidence type="ECO:0008006" key="9">
    <source>
        <dbReference type="Google" id="ProtNLM"/>
    </source>
</evidence>
<proteinExistence type="predicted"/>
<evidence type="ECO:0000256" key="1">
    <source>
        <dbReference type="ARBA" id="ARBA00004141"/>
    </source>
</evidence>
<feature type="transmembrane region" description="Helical" evidence="6">
    <location>
        <begin position="119"/>
        <end position="137"/>
    </location>
</feature>
<dbReference type="AlphaFoldDB" id="A0A1F8FIK9"/>
<evidence type="ECO:0000256" key="2">
    <source>
        <dbReference type="ARBA" id="ARBA00022448"/>
    </source>
</evidence>
<evidence type="ECO:0000256" key="5">
    <source>
        <dbReference type="ARBA" id="ARBA00023136"/>
    </source>
</evidence>
<feature type="transmembrane region" description="Helical" evidence="6">
    <location>
        <begin position="144"/>
        <end position="163"/>
    </location>
</feature>
<dbReference type="GO" id="GO:0005384">
    <property type="term" value="F:manganese ion transmembrane transporter activity"/>
    <property type="evidence" value="ECO:0007669"/>
    <property type="project" value="TreeGrafter"/>
</dbReference>
<feature type="transmembrane region" description="Helical" evidence="6">
    <location>
        <begin position="183"/>
        <end position="202"/>
    </location>
</feature>
<feature type="transmembrane region" description="Helical" evidence="6">
    <location>
        <begin position="42"/>
        <end position="60"/>
    </location>
</feature>
<dbReference type="GO" id="GO:0034755">
    <property type="term" value="P:iron ion transmembrane transport"/>
    <property type="evidence" value="ECO:0007669"/>
    <property type="project" value="TreeGrafter"/>
</dbReference>
<accession>A0A1F8FIK9</accession>
<dbReference type="PANTHER" id="PTHR11706">
    <property type="entry name" value="SOLUTE CARRIER PROTEIN FAMILY 11 MEMBER"/>
    <property type="match status" value="1"/>
</dbReference>
<evidence type="ECO:0000313" key="8">
    <source>
        <dbReference type="Proteomes" id="UP000178197"/>
    </source>
</evidence>
<name>A0A1F8FIK9_9BACT</name>
<dbReference type="EMBL" id="MGJT01000017">
    <property type="protein sequence ID" value="OGN12500.1"/>
    <property type="molecule type" value="Genomic_DNA"/>
</dbReference>
<feature type="transmembrane region" description="Helical" evidence="6">
    <location>
        <begin position="358"/>
        <end position="378"/>
    </location>
</feature>
<reference evidence="7 8" key="1">
    <citation type="journal article" date="2016" name="Nat. Commun.">
        <title>Thousands of microbial genomes shed light on interconnected biogeochemical processes in an aquifer system.</title>
        <authorList>
            <person name="Anantharaman K."/>
            <person name="Brown C.T."/>
            <person name="Hug L.A."/>
            <person name="Sharon I."/>
            <person name="Castelle C.J."/>
            <person name="Probst A.J."/>
            <person name="Thomas B.C."/>
            <person name="Singh A."/>
            <person name="Wilkins M.J."/>
            <person name="Karaoz U."/>
            <person name="Brodie E.L."/>
            <person name="Williams K.H."/>
            <person name="Hubbard S.S."/>
            <person name="Banfield J.F."/>
        </authorList>
    </citation>
    <scope>NUCLEOTIDE SEQUENCE [LARGE SCALE GENOMIC DNA]</scope>
</reference>
<dbReference type="GO" id="GO:0005886">
    <property type="term" value="C:plasma membrane"/>
    <property type="evidence" value="ECO:0007669"/>
    <property type="project" value="TreeGrafter"/>
</dbReference>
<organism evidence="7 8">
    <name type="scientific">Candidatus Yanofskybacteria bacterium RIFCSPHIGHO2_02_FULL_43_15c</name>
    <dbReference type="NCBI Taxonomy" id="1802679"/>
    <lineage>
        <taxon>Bacteria</taxon>
        <taxon>Candidatus Yanofskyibacteriota</taxon>
    </lineage>
</organism>
<feature type="transmembrane region" description="Helical" evidence="6">
    <location>
        <begin position="244"/>
        <end position="266"/>
    </location>
</feature>
<feature type="transmembrane region" description="Helical" evidence="6">
    <location>
        <begin position="81"/>
        <end position="99"/>
    </location>
</feature>
<feature type="transmembrane region" description="Helical" evidence="6">
    <location>
        <begin position="334"/>
        <end position="352"/>
    </location>
</feature>
<gene>
    <name evidence="7" type="ORF">A3C71_01880</name>
</gene>
<evidence type="ECO:0000256" key="6">
    <source>
        <dbReference type="SAM" id="Phobius"/>
    </source>
</evidence>
<dbReference type="Proteomes" id="UP000178197">
    <property type="component" value="Unassembled WGS sequence"/>
</dbReference>
<comment type="subcellular location">
    <subcellularLocation>
        <location evidence="1">Membrane</location>
        <topology evidence="1">Multi-pass membrane protein</topology>
    </subcellularLocation>
</comment>
<sequence>MGKIKSLWKKLGAGFITGAANDEPSGIATYSIAGARFGLSSLWMALFSLPLMIAVQEMAGRIGRVTNLGLAGNMKKFYPRWVLLSIAILMVGVNTINIGADMSGMAQSVATILPIPEKLGAVLITLVILTATIFLPYQKIFTIFKWLTLSLLAYIFAAFTIHQDWPRIFYHLIVPHITFSKDFFIILTAFFGTTIAPYMFFWQANQEVEEKIIEQCKPGRLCRLKPANEEELKILQTDTRIGMIFSNLITFFIVILTSATLFRAGLHNVESLKDAAEALRPLAGDFSYLLFTLGIVSSGFLAIPVLAGSAAYIVAEVFNWPNGLNKTFTKAKEFYGVILVSTVIGLLIPLLGFHTIKALFYTAILYGTISPIIIFMILHMANNKKVMGKFTNSKYLNFWGHLAFAVMAFLSISIFFLL</sequence>
<feature type="transmembrane region" description="Helical" evidence="6">
    <location>
        <begin position="398"/>
        <end position="417"/>
    </location>
</feature>
<keyword evidence="4 6" id="KW-1133">Transmembrane helix</keyword>
<evidence type="ECO:0000313" key="7">
    <source>
        <dbReference type="EMBL" id="OGN12500.1"/>
    </source>
</evidence>
<keyword evidence="3 6" id="KW-0812">Transmembrane</keyword>
<keyword evidence="5 6" id="KW-0472">Membrane</keyword>
<dbReference type="PANTHER" id="PTHR11706:SF33">
    <property type="entry name" value="NATURAL RESISTANCE-ASSOCIATED MACROPHAGE PROTEIN 2"/>
    <property type="match status" value="1"/>
</dbReference>
<keyword evidence="2" id="KW-0813">Transport</keyword>
<feature type="transmembrane region" description="Helical" evidence="6">
    <location>
        <begin position="286"/>
        <end position="314"/>
    </location>
</feature>
<evidence type="ECO:0000256" key="3">
    <source>
        <dbReference type="ARBA" id="ARBA00022692"/>
    </source>
</evidence>